<dbReference type="InterPro" id="IPR011990">
    <property type="entry name" value="TPR-like_helical_dom_sf"/>
</dbReference>
<evidence type="ECO:0000256" key="3">
    <source>
        <dbReference type="PROSITE-ProRule" id="PRU00339"/>
    </source>
</evidence>
<organism evidence="4 5">
    <name type="scientific">Methanoculleus thermophilus</name>
    <dbReference type="NCBI Taxonomy" id="2200"/>
    <lineage>
        <taxon>Archaea</taxon>
        <taxon>Methanobacteriati</taxon>
        <taxon>Methanobacteriota</taxon>
        <taxon>Stenosarchaea group</taxon>
        <taxon>Methanomicrobia</taxon>
        <taxon>Methanomicrobiales</taxon>
        <taxon>Methanomicrobiaceae</taxon>
        <taxon>Methanoculleus</taxon>
    </lineage>
</organism>
<dbReference type="InterPro" id="IPR051685">
    <property type="entry name" value="Ycf3/AcsC/BcsC/TPR_MFPF"/>
</dbReference>
<evidence type="ECO:0000256" key="2">
    <source>
        <dbReference type="ARBA" id="ARBA00022803"/>
    </source>
</evidence>
<dbReference type="SUPFAM" id="SSF48452">
    <property type="entry name" value="TPR-like"/>
    <property type="match status" value="1"/>
</dbReference>
<accession>A0A1G9CEK8</accession>
<evidence type="ECO:0000313" key="5">
    <source>
        <dbReference type="Proteomes" id="UP000326500"/>
    </source>
</evidence>
<name>A0A1G9CEK8_9EURY</name>
<gene>
    <name evidence="4" type="ORF">SAMN04488571_1162</name>
</gene>
<reference evidence="4 5" key="1">
    <citation type="submission" date="2016-10" db="EMBL/GenBank/DDBJ databases">
        <authorList>
            <person name="Varghese N."/>
            <person name="Submissions S."/>
        </authorList>
    </citation>
    <scope>NUCLEOTIDE SEQUENCE [LARGE SCALE GENOMIC DNA]</scope>
    <source>
        <strain evidence="4 5">DSM 2373</strain>
    </source>
</reference>
<dbReference type="AlphaFoldDB" id="A0A1G9CEK8"/>
<dbReference type="EMBL" id="FNFT01000016">
    <property type="protein sequence ID" value="SDK49894.1"/>
    <property type="molecule type" value="Genomic_DNA"/>
</dbReference>
<proteinExistence type="predicted"/>
<protein>
    <submittedName>
        <fullName evidence="4">Uncharacterized protein</fullName>
    </submittedName>
</protein>
<dbReference type="PANTHER" id="PTHR44943:SF4">
    <property type="entry name" value="TPR REPEAT-CONTAINING PROTEIN MJ0798"/>
    <property type="match status" value="1"/>
</dbReference>
<dbReference type="Gene3D" id="1.25.40.10">
    <property type="entry name" value="Tetratricopeptide repeat domain"/>
    <property type="match status" value="1"/>
</dbReference>
<dbReference type="PROSITE" id="PS50005">
    <property type="entry name" value="TPR"/>
    <property type="match status" value="1"/>
</dbReference>
<dbReference type="PANTHER" id="PTHR44943">
    <property type="entry name" value="CELLULOSE SYNTHASE OPERON PROTEIN C"/>
    <property type="match status" value="1"/>
</dbReference>
<dbReference type="Proteomes" id="UP000326500">
    <property type="component" value="Unassembled WGS sequence"/>
</dbReference>
<evidence type="ECO:0000313" key="4">
    <source>
        <dbReference type="EMBL" id="SDK49894.1"/>
    </source>
</evidence>
<dbReference type="Pfam" id="PF13181">
    <property type="entry name" value="TPR_8"/>
    <property type="match status" value="1"/>
</dbReference>
<dbReference type="InterPro" id="IPR019734">
    <property type="entry name" value="TPR_rpt"/>
</dbReference>
<keyword evidence="5" id="KW-1185">Reference proteome</keyword>
<keyword evidence="1" id="KW-0677">Repeat</keyword>
<evidence type="ECO:0000256" key="1">
    <source>
        <dbReference type="ARBA" id="ARBA00022737"/>
    </source>
</evidence>
<keyword evidence="2 3" id="KW-0802">TPR repeat</keyword>
<feature type="repeat" description="TPR" evidence="3">
    <location>
        <begin position="38"/>
        <end position="71"/>
    </location>
</feature>
<sequence length="103" mass="11819">MFDTINAEETANIILLLQNGKAQEALERQMENYNPNSPASNYNVGNLLSNLHRLDEALEYYDTALFLDTHYVKAWYRKGALLFYTDRHPDAAKCFENGSVETL</sequence>